<comment type="caution">
    <text evidence="1">The sequence shown here is derived from an EMBL/GenBank/DDBJ whole genome shotgun (WGS) entry which is preliminary data.</text>
</comment>
<evidence type="ECO:0000313" key="1">
    <source>
        <dbReference type="EMBL" id="CAJ2657657.1"/>
    </source>
</evidence>
<protein>
    <submittedName>
        <fullName evidence="1">Uncharacterized protein</fullName>
    </submittedName>
</protein>
<dbReference type="EMBL" id="CASHSV030000311">
    <property type="protein sequence ID" value="CAJ2657657.1"/>
    <property type="molecule type" value="Genomic_DNA"/>
</dbReference>
<evidence type="ECO:0000313" key="2">
    <source>
        <dbReference type="Proteomes" id="UP001177021"/>
    </source>
</evidence>
<proteinExistence type="predicted"/>
<gene>
    <name evidence="1" type="ORF">MILVUS5_LOCUS24188</name>
</gene>
<accession>A0ACB0KML9</accession>
<keyword evidence="2" id="KW-1185">Reference proteome</keyword>
<reference evidence="1" key="1">
    <citation type="submission" date="2023-10" db="EMBL/GenBank/DDBJ databases">
        <authorList>
            <person name="Rodriguez Cubillos JULIANA M."/>
            <person name="De Vega J."/>
        </authorList>
    </citation>
    <scope>NUCLEOTIDE SEQUENCE</scope>
</reference>
<name>A0ACB0KML9_TRIPR</name>
<sequence length="946" mass="106707">MPPKYNSISEISPSKETWNVLVRIVRMWFDKDMNRDALPYSLEMVLMDKKGEKIHATVRRTLIYKYEKELTEGHVYSISNFSVATNVGSYRTTNHAYKINFQFGTKIKKFDDKLIPANIYMISEPHKIFNDNYDTDYLIDVMGVLKAVGVEKVYSRNGSESKMIPIELNYDEFCFKVTLFGPYADELNAFIASGEADNAVVAVLLAKVKMFQGQPTIQNTIYATKLVFNPVYTSAVDLKKRMLGKSATPSPGISLLKDTSKVSNEDDFLNLTPMATIEGVKDCSNHMNCSYGANLNQAFPQDQHFEDHLESFEDTLILAMKMTQSNFEVMKANQEVSSERHEASIKHLENQMGQLVRQVSSLQTQSGFCGNTTDPRNESCNSINLRNIEVSSPEVVENPKKDESKNGVVEKMRDGVVEDRKENKKEEKNKEEKAYEGEVEKRVENESSAKKGKKPLVKDPKFQVPSPYARMPYPRMKRVKNQDLEVCGVVSECFKVEVLEEMVKDEKEEEWDHEIEIFLQNLDNPLEEEKEPKAIKKPPELKELPPKWKYVILGGDSRKPVIISDLLTPLEENDLLKEAEKVNDDLGWVLDGVVPIYCLHKVAKEEEPNPVVNPQKSSTSTLKASMKKGSKKSPSRSSKKERTNLKTKGEDLKSDSGSVKSLPIDINIAPLNEENKRSREKTFAVFGTVNFIDGSEWWYTACTCNKKVYPDERMYFCPKCNKHVINVSPRYMIKVKVIDHTDSATFLIFDRDATDLFNKSCADMIEAFGMGNLADIPEEIGDLVDKSYLFKVETNVDPSGMYEKSFKVKKIVADPVLIEKFKAKYKNNIAGDEGVVDAEDTNVVGDDGILNHTKRDNVVDGVSLKDDNTTAENLMAKFSESSAVESTKHAAVQICAADSTKDAGAENTIDLTKDIVLIIPAKRSHAATQDGASVFKLKKQIKIEKD</sequence>
<organism evidence="1 2">
    <name type="scientific">Trifolium pratense</name>
    <name type="common">Red clover</name>
    <dbReference type="NCBI Taxonomy" id="57577"/>
    <lineage>
        <taxon>Eukaryota</taxon>
        <taxon>Viridiplantae</taxon>
        <taxon>Streptophyta</taxon>
        <taxon>Embryophyta</taxon>
        <taxon>Tracheophyta</taxon>
        <taxon>Spermatophyta</taxon>
        <taxon>Magnoliopsida</taxon>
        <taxon>eudicotyledons</taxon>
        <taxon>Gunneridae</taxon>
        <taxon>Pentapetalae</taxon>
        <taxon>rosids</taxon>
        <taxon>fabids</taxon>
        <taxon>Fabales</taxon>
        <taxon>Fabaceae</taxon>
        <taxon>Papilionoideae</taxon>
        <taxon>50 kb inversion clade</taxon>
        <taxon>NPAAA clade</taxon>
        <taxon>Hologalegina</taxon>
        <taxon>IRL clade</taxon>
        <taxon>Trifolieae</taxon>
        <taxon>Trifolium</taxon>
    </lineage>
</organism>
<dbReference type="Proteomes" id="UP001177021">
    <property type="component" value="Unassembled WGS sequence"/>
</dbReference>